<accession>A0A2T4G7Q6</accession>
<evidence type="ECO:0000313" key="2">
    <source>
        <dbReference type="EMBL" id="PTC31668.1"/>
    </source>
</evidence>
<dbReference type="Proteomes" id="UP000240571">
    <property type="component" value="Unassembled WGS sequence"/>
</dbReference>
<proteinExistence type="predicted"/>
<dbReference type="RefSeq" id="WP_065904450.1">
    <property type="nucleotide sequence ID" value="NZ_MAUE01000017.1"/>
</dbReference>
<evidence type="ECO:0000313" key="3">
    <source>
        <dbReference type="Proteomes" id="UP000095081"/>
    </source>
</evidence>
<name>A0A2T4G7Q6_9PSED</name>
<dbReference type="OrthoDB" id="6900809at2"/>
<dbReference type="EMBL" id="MAUE01000017">
    <property type="protein sequence ID" value="OCW27184.1"/>
    <property type="molecule type" value="Genomic_DNA"/>
</dbReference>
<protein>
    <submittedName>
        <fullName evidence="2">Uncharacterized protein</fullName>
    </submittedName>
</protein>
<evidence type="ECO:0000313" key="1">
    <source>
        <dbReference type="EMBL" id="OCW27184.1"/>
    </source>
</evidence>
<keyword evidence="3" id="KW-1185">Reference proteome</keyword>
<sequence>MDVHALEESSVLSITMDQAHRYFEMVVRLDDGSRNKLMAWNADGTQLAIRLGALKLQNISELGELEGINIVDNVLSLEGDFGDITITATSILIEKLM</sequence>
<gene>
    <name evidence="1" type="ORF">BBG20_14020</name>
    <name evidence="2" type="ORF">C9382_06230</name>
</gene>
<comment type="caution">
    <text evidence="2">The sequence shown here is derived from an EMBL/GenBank/DDBJ whole genome shotgun (WGS) entry which is preliminary data.</text>
</comment>
<reference evidence="2 4" key="2">
    <citation type="submission" date="2018-03" db="EMBL/GenBank/DDBJ databases">
        <title>Diversity of bacteria associated with corn roots inoculated with woodland soils in Canada, and Description of Pseudomonas aylmerense sp. nov.</title>
        <authorList>
            <person name="Tambong J.T."/>
            <person name="Xu R."/>
            <person name="Tchagang C."/>
        </authorList>
    </citation>
    <scope>NUCLEOTIDE SEQUENCE [LARGE SCALE GENOMIC DNA]</scope>
    <source>
        <strain evidence="2 4">S1E44</strain>
    </source>
</reference>
<dbReference type="EMBL" id="PYWW01000011">
    <property type="protein sequence ID" value="PTC31668.1"/>
    <property type="molecule type" value="Genomic_DNA"/>
</dbReference>
<dbReference type="AlphaFoldDB" id="A0A2T4G7Q6"/>
<organism evidence="2 4">
    <name type="scientific">Pseudomonas aylmerensis</name>
    <dbReference type="NCBI Taxonomy" id="1869229"/>
    <lineage>
        <taxon>Bacteria</taxon>
        <taxon>Pseudomonadati</taxon>
        <taxon>Pseudomonadota</taxon>
        <taxon>Gammaproteobacteria</taxon>
        <taxon>Pseudomonadales</taxon>
        <taxon>Pseudomonadaceae</taxon>
        <taxon>Pseudomonas</taxon>
    </lineage>
</organism>
<dbReference type="Proteomes" id="UP000095081">
    <property type="component" value="Unassembled WGS sequence"/>
</dbReference>
<reference evidence="1 3" key="1">
    <citation type="submission" date="2016-06" db="EMBL/GenBank/DDBJ databases">
        <title>Draft genome sequence of Pseudomonas sp. S1E40, a novel strain antagonistic activity to fungal plant pathogen.</title>
        <authorList>
            <person name="Tambong J.T."/>
            <person name="Tchagang C."/>
            <person name="Xu R."/>
        </authorList>
    </citation>
    <scope>NUCLEOTIDE SEQUENCE [LARGE SCALE GENOMIC DNA]</scope>
    <source>
        <strain evidence="1 3">S1E40</strain>
    </source>
</reference>
<evidence type="ECO:0000313" key="4">
    <source>
        <dbReference type="Proteomes" id="UP000240571"/>
    </source>
</evidence>